<dbReference type="InterPro" id="IPR011991">
    <property type="entry name" value="ArsR-like_HTH"/>
</dbReference>
<evidence type="ECO:0000256" key="1">
    <source>
        <dbReference type="ARBA" id="ARBA00023015"/>
    </source>
</evidence>
<evidence type="ECO:0000313" key="6">
    <source>
        <dbReference type="Proteomes" id="UP000006793"/>
    </source>
</evidence>
<dbReference type="SUPFAM" id="SSF46785">
    <property type="entry name" value="Winged helix' DNA-binding domain"/>
    <property type="match status" value="1"/>
</dbReference>
<reference evidence="5 6" key="2">
    <citation type="journal article" date="2012" name="Stand. Genomic Sci.">
        <title>Complete genome sequence of the thermophilic sulfate-reducing ocean bacterium Thermodesulfatator indicus type strain (CIR29812(T)).</title>
        <authorList>
            <person name="Anderson I."/>
            <person name="Saunders E."/>
            <person name="Lapidus A."/>
            <person name="Nolan M."/>
            <person name="Lucas S."/>
            <person name="Tice H."/>
            <person name="Del Rio T.G."/>
            <person name="Cheng J.F."/>
            <person name="Han C."/>
            <person name="Tapia R."/>
            <person name="Goodwin L.A."/>
            <person name="Pitluck S."/>
            <person name="Liolios K."/>
            <person name="Mavromatis K."/>
            <person name="Pagani I."/>
            <person name="Ivanova N."/>
            <person name="Mikhailova N."/>
            <person name="Pati A."/>
            <person name="Chen A."/>
            <person name="Palaniappan K."/>
            <person name="Land M."/>
            <person name="Hauser L."/>
            <person name="Jeffries C.D."/>
            <person name="Chang Y.J."/>
            <person name="Brambilla E.M."/>
            <person name="Rohde M."/>
            <person name="Spring S."/>
            <person name="Goker M."/>
            <person name="Detter J.C."/>
            <person name="Woyke T."/>
            <person name="Bristow J."/>
            <person name="Eisen J.A."/>
            <person name="Markowitz V."/>
            <person name="Hugenholtz P."/>
            <person name="Kyrpides N.C."/>
            <person name="Klenk H.P."/>
        </authorList>
    </citation>
    <scope>NUCLEOTIDE SEQUENCE [LARGE SCALE GENOMIC DNA]</scope>
    <source>
        <strain evidence="6">DSM 15286 / JCM 11887 / CIR29812</strain>
    </source>
</reference>
<dbReference type="InParanoid" id="F8AA10"/>
<dbReference type="Pfam" id="PF01022">
    <property type="entry name" value="HTH_5"/>
    <property type="match status" value="1"/>
</dbReference>
<dbReference type="SMART" id="SM00418">
    <property type="entry name" value="HTH_ARSR"/>
    <property type="match status" value="1"/>
</dbReference>
<dbReference type="InterPro" id="IPR051081">
    <property type="entry name" value="HTH_MetalResp_TranReg"/>
</dbReference>
<evidence type="ECO:0000259" key="4">
    <source>
        <dbReference type="PROSITE" id="PS50987"/>
    </source>
</evidence>
<keyword evidence="6" id="KW-1185">Reference proteome</keyword>
<dbReference type="InterPro" id="IPR012318">
    <property type="entry name" value="HTH_CRP"/>
</dbReference>
<keyword evidence="3" id="KW-0804">Transcription</keyword>
<dbReference type="GO" id="GO:0003700">
    <property type="term" value="F:DNA-binding transcription factor activity"/>
    <property type="evidence" value="ECO:0007669"/>
    <property type="project" value="InterPro"/>
</dbReference>
<dbReference type="InterPro" id="IPR001845">
    <property type="entry name" value="HTH_ArsR_DNA-bd_dom"/>
</dbReference>
<dbReference type="PANTHER" id="PTHR33154">
    <property type="entry name" value="TRANSCRIPTIONAL REGULATOR, ARSR FAMILY"/>
    <property type="match status" value="1"/>
</dbReference>
<sequence length="112" mass="12708">MLLEKRLKALADGTRLKLLALLSLRPCCVCEMAEVIGFAQPTISRHLQRLVEAGLISFEKRGNYQIYRLAPADEKAEKLIKTVLAMLAEENILPGLEKALKKADKRYLWEDL</sequence>
<dbReference type="InterPro" id="IPR036388">
    <property type="entry name" value="WH-like_DNA-bd_sf"/>
</dbReference>
<gene>
    <name evidence="5" type="ordered locus">Thein_1431</name>
</gene>
<dbReference type="Gene3D" id="1.10.10.10">
    <property type="entry name" value="Winged helix-like DNA-binding domain superfamily/Winged helix DNA-binding domain"/>
    <property type="match status" value="1"/>
</dbReference>
<dbReference type="NCBIfam" id="NF033788">
    <property type="entry name" value="HTH_metalloreg"/>
    <property type="match status" value="1"/>
</dbReference>
<dbReference type="CDD" id="cd00090">
    <property type="entry name" value="HTH_ARSR"/>
    <property type="match status" value="1"/>
</dbReference>
<dbReference type="KEGG" id="tid:Thein_1431"/>
<dbReference type="GO" id="GO:0003677">
    <property type="term" value="F:DNA binding"/>
    <property type="evidence" value="ECO:0007669"/>
    <property type="project" value="UniProtKB-KW"/>
</dbReference>
<dbReference type="AlphaFoldDB" id="F8AA10"/>
<dbReference type="OrthoDB" id="9798835at2"/>
<dbReference type="SMART" id="SM00419">
    <property type="entry name" value="HTH_CRP"/>
    <property type="match status" value="1"/>
</dbReference>
<dbReference type="FunCoup" id="F8AA10">
    <property type="interactions" value="211"/>
</dbReference>
<dbReference type="HOGENOM" id="CLU_097806_3_1_0"/>
<keyword evidence="1" id="KW-0805">Transcription regulation</keyword>
<protein>
    <submittedName>
        <fullName evidence="5">Regulatory protein ArsR</fullName>
    </submittedName>
</protein>
<dbReference type="Proteomes" id="UP000006793">
    <property type="component" value="Chromosome"/>
</dbReference>
<accession>F8AA10</accession>
<organism evidence="5 6">
    <name type="scientific">Thermodesulfatator indicus (strain DSM 15286 / JCM 11887 / CIR29812)</name>
    <dbReference type="NCBI Taxonomy" id="667014"/>
    <lineage>
        <taxon>Bacteria</taxon>
        <taxon>Pseudomonadati</taxon>
        <taxon>Thermodesulfobacteriota</taxon>
        <taxon>Thermodesulfobacteria</taxon>
        <taxon>Thermodesulfobacteriales</taxon>
        <taxon>Thermodesulfatatoraceae</taxon>
        <taxon>Thermodesulfatator</taxon>
    </lineage>
</organism>
<dbReference type="PROSITE" id="PS50987">
    <property type="entry name" value="HTH_ARSR_2"/>
    <property type="match status" value="1"/>
</dbReference>
<dbReference type="RefSeq" id="WP_013908038.1">
    <property type="nucleotide sequence ID" value="NC_015681.1"/>
</dbReference>
<dbReference type="EMBL" id="CP002683">
    <property type="protein sequence ID" value="AEH45296.1"/>
    <property type="molecule type" value="Genomic_DNA"/>
</dbReference>
<dbReference type="PANTHER" id="PTHR33154:SF33">
    <property type="entry name" value="TRANSCRIPTIONAL REPRESSOR SDPR"/>
    <property type="match status" value="1"/>
</dbReference>
<dbReference type="InterPro" id="IPR036390">
    <property type="entry name" value="WH_DNA-bd_sf"/>
</dbReference>
<dbReference type="STRING" id="667014.Thein_1431"/>
<reference evidence="6" key="1">
    <citation type="submission" date="2011-04" db="EMBL/GenBank/DDBJ databases">
        <title>The complete genome of Thermodesulfatator indicus DSM 15286.</title>
        <authorList>
            <person name="Lucas S."/>
            <person name="Copeland A."/>
            <person name="Lapidus A."/>
            <person name="Bruce D."/>
            <person name="Goodwin L."/>
            <person name="Pitluck S."/>
            <person name="Peters L."/>
            <person name="Kyrpides N."/>
            <person name="Mavromatis K."/>
            <person name="Pagani I."/>
            <person name="Ivanova N."/>
            <person name="Saunders L."/>
            <person name="Detter J.C."/>
            <person name="Tapia R."/>
            <person name="Han C."/>
            <person name="Land M."/>
            <person name="Hauser L."/>
            <person name="Markowitz V."/>
            <person name="Cheng J.-F."/>
            <person name="Hugenholtz P."/>
            <person name="Woyke T."/>
            <person name="Wu D."/>
            <person name="Spring S."/>
            <person name="Schroeder M."/>
            <person name="Brambilla E."/>
            <person name="Klenk H.-P."/>
            <person name="Eisen J.A."/>
        </authorList>
    </citation>
    <scope>NUCLEOTIDE SEQUENCE [LARGE SCALE GENOMIC DNA]</scope>
    <source>
        <strain evidence="6">DSM 15286 / JCM 11887 / CIR29812</strain>
    </source>
</reference>
<dbReference type="eggNOG" id="COG0640">
    <property type="taxonomic scope" value="Bacteria"/>
</dbReference>
<name>F8AA10_THEID</name>
<evidence type="ECO:0000256" key="2">
    <source>
        <dbReference type="ARBA" id="ARBA00023125"/>
    </source>
</evidence>
<evidence type="ECO:0000313" key="5">
    <source>
        <dbReference type="EMBL" id="AEH45296.1"/>
    </source>
</evidence>
<feature type="domain" description="HTH arsR-type" evidence="4">
    <location>
        <begin position="1"/>
        <end position="91"/>
    </location>
</feature>
<evidence type="ECO:0000256" key="3">
    <source>
        <dbReference type="ARBA" id="ARBA00023163"/>
    </source>
</evidence>
<dbReference type="PaxDb" id="667014-Thein_1431"/>
<proteinExistence type="predicted"/>
<keyword evidence="2" id="KW-0238">DNA-binding</keyword>
<dbReference type="PRINTS" id="PR00778">
    <property type="entry name" value="HTHARSR"/>
</dbReference>